<accession>A0A4Y2UM08</accession>
<keyword evidence="3" id="KW-1185">Reference proteome</keyword>
<organism evidence="2 3">
    <name type="scientific">Araneus ventricosus</name>
    <name type="common">Orbweaver spider</name>
    <name type="synonym">Epeira ventricosa</name>
    <dbReference type="NCBI Taxonomy" id="182803"/>
    <lineage>
        <taxon>Eukaryota</taxon>
        <taxon>Metazoa</taxon>
        <taxon>Ecdysozoa</taxon>
        <taxon>Arthropoda</taxon>
        <taxon>Chelicerata</taxon>
        <taxon>Arachnida</taxon>
        <taxon>Araneae</taxon>
        <taxon>Araneomorphae</taxon>
        <taxon>Entelegynae</taxon>
        <taxon>Araneoidea</taxon>
        <taxon>Araneidae</taxon>
        <taxon>Araneus</taxon>
    </lineage>
</organism>
<evidence type="ECO:0000259" key="1">
    <source>
        <dbReference type="Pfam" id="PF00808"/>
    </source>
</evidence>
<dbReference type="EMBL" id="BGPR01037535">
    <property type="protein sequence ID" value="GBO13161.1"/>
    <property type="molecule type" value="Genomic_DNA"/>
</dbReference>
<sequence>MTEETYFDKNCKKCREILYANRLNFNKYIREILKEVDEDATISKPALEIIDKCVKEMFNQFAKETQKLISKEQKRTLNEMDVRNAAIKLLREEVAESMKQRKLLKDSKKATQTQIKAKVNEPVMLLSKCNTKFII</sequence>
<dbReference type="InterPro" id="IPR003958">
    <property type="entry name" value="CBFA_NFYB_domain"/>
</dbReference>
<dbReference type="Proteomes" id="UP000499080">
    <property type="component" value="Unassembled WGS sequence"/>
</dbReference>
<dbReference type="GO" id="GO:0046982">
    <property type="term" value="F:protein heterodimerization activity"/>
    <property type="evidence" value="ECO:0007669"/>
    <property type="project" value="InterPro"/>
</dbReference>
<evidence type="ECO:0000313" key="3">
    <source>
        <dbReference type="Proteomes" id="UP000499080"/>
    </source>
</evidence>
<dbReference type="AlphaFoldDB" id="A0A4Y2UM08"/>
<dbReference type="Pfam" id="PF00808">
    <property type="entry name" value="CBFD_NFYB_HMF"/>
    <property type="match status" value="1"/>
</dbReference>
<protein>
    <recommendedName>
        <fullName evidence="1">Transcription factor CBF/NF-Y/archaeal histone domain-containing protein</fullName>
    </recommendedName>
</protein>
<gene>
    <name evidence="2" type="ORF">AVEN_31008_1</name>
</gene>
<dbReference type="InterPro" id="IPR009072">
    <property type="entry name" value="Histone-fold"/>
</dbReference>
<name>A0A4Y2UM08_ARAVE</name>
<proteinExistence type="predicted"/>
<dbReference type="Gene3D" id="1.10.20.10">
    <property type="entry name" value="Histone, subunit A"/>
    <property type="match status" value="1"/>
</dbReference>
<comment type="caution">
    <text evidence="2">The sequence shown here is derived from an EMBL/GenBank/DDBJ whole genome shotgun (WGS) entry which is preliminary data.</text>
</comment>
<feature type="domain" description="Transcription factor CBF/NF-Y/archaeal histone" evidence="1">
    <location>
        <begin position="29"/>
        <end position="85"/>
    </location>
</feature>
<dbReference type="OrthoDB" id="6419767at2759"/>
<evidence type="ECO:0000313" key="2">
    <source>
        <dbReference type="EMBL" id="GBO13161.1"/>
    </source>
</evidence>
<dbReference type="SUPFAM" id="SSF47113">
    <property type="entry name" value="Histone-fold"/>
    <property type="match status" value="1"/>
</dbReference>
<reference evidence="2 3" key="1">
    <citation type="journal article" date="2019" name="Sci. Rep.">
        <title>Orb-weaving spider Araneus ventricosus genome elucidates the spidroin gene catalogue.</title>
        <authorList>
            <person name="Kono N."/>
            <person name="Nakamura H."/>
            <person name="Ohtoshi R."/>
            <person name="Moran D.A.P."/>
            <person name="Shinohara A."/>
            <person name="Yoshida Y."/>
            <person name="Fujiwara M."/>
            <person name="Mori M."/>
            <person name="Tomita M."/>
            <person name="Arakawa K."/>
        </authorList>
    </citation>
    <scope>NUCLEOTIDE SEQUENCE [LARGE SCALE GENOMIC DNA]</scope>
</reference>